<dbReference type="OrthoDB" id="9811006at2"/>
<dbReference type="InterPro" id="IPR036761">
    <property type="entry name" value="TTHA0802/YceI-like_sf"/>
</dbReference>
<proteinExistence type="predicted"/>
<dbReference type="SMART" id="SM00867">
    <property type="entry name" value="YceI"/>
    <property type="match status" value="1"/>
</dbReference>
<dbReference type="RefSeq" id="WP_119377495.1">
    <property type="nucleotide sequence ID" value="NZ_QWFX01000016.1"/>
</dbReference>
<dbReference type="Gene3D" id="2.40.128.110">
    <property type="entry name" value="Lipid/polyisoprenoid-binding, YceI-like"/>
    <property type="match status" value="1"/>
</dbReference>
<feature type="chain" id="PRO_5017351330" evidence="1">
    <location>
        <begin position="21"/>
        <end position="212"/>
    </location>
</feature>
<keyword evidence="1" id="KW-0732">Signal</keyword>
<dbReference type="PANTHER" id="PTHR34406:SF1">
    <property type="entry name" value="PROTEIN YCEI"/>
    <property type="match status" value="1"/>
</dbReference>
<name>A0A399RA77_9PROT</name>
<dbReference type="AlphaFoldDB" id="A0A399RA77"/>
<dbReference type="SUPFAM" id="SSF101874">
    <property type="entry name" value="YceI-like"/>
    <property type="match status" value="1"/>
</dbReference>
<protein>
    <submittedName>
        <fullName evidence="3">Polyisoprenoid-binding protein</fullName>
    </submittedName>
</protein>
<dbReference type="Pfam" id="PF04264">
    <property type="entry name" value="YceI"/>
    <property type="match status" value="1"/>
</dbReference>
<sequence>MRRYIAPLAALAFVSAPAFAQSLDDVAAGTYQLDRNHAFLTWTVQHNGLSDYSVNFTDFDATLDFNPEAPATSSIEVTIDPLGVESNYTGDYKGTHPDSEFDSWNEALSKDARFLNAGSFGEIKFVSSSAEVTGENTGTVTGNLTFLGVTRPVTMDVTYNGVTNYPWNNGRDTIGFTASTTLSRSAFGQESLEGFISDEVVVEFSGEFLQAE</sequence>
<evidence type="ECO:0000259" key="2">
    <source>
        <dbReference type="SMART" id="SM00867"/>
    </source>
</evidence>
<feature type="signal peptide" evidence="1">
    <location>
        <begin position="1"/>
        <end position="20"/>
    </location>
</feature>
<reference evidence="3 4" key="1">
    <citation type="submission" date="2018-08" db="EMBL/GenBank/DDBJ databases">
        <title>Henriciella mobilis sp. nov., isolated from seawater.</title>
        <authorList>
            <person name="Cheng H."/>
            <person name="Wu Y.-H."/>
            <person name="Xu X.-W."/>
            <person name="Guo L.-L."/>
        </authorList>
    </citation>
    <scope>NUCLEOTIDE SEQUENCE [LARGE SCALE GENOMIC DNA]</scope>
    <source>
        <strain evidence="3 4">JN25</strain>
    </source>
</reference>
<gene>
    <name evidence="3" type="ORF">D1223_16715</name>
</gene>
<dbReference type="InterPro" id="IPR007372">
    <property type="entry name" value="Lipid/polyisoprenoid-bd_YceI"/>
</dbReference>
<accession>A0A399RA77</accession>
<dbReference type="EMBL" id="QWFX01000016">
    <property type="protein sequence ID" value="RIJ26602.1"/>
    <property type="molecule type" value="Genomic_DNA"/>
</dbReference>
<dbReference type="PANTHER" id="PTHR34406">
    <property type="entry name" value="PROTEIN YCEI"/>
    <property type="match status" value="1"/>
</dbReference>
<evidence type="ECO:0000313" key="3">
    <source>
        <dbReference type="EMBL" id="RIJ26602.1"/>
    </source>
</evidence>
<keyword evidence="4" id="KW-1185">Reference proteome</keyword>
<evidence type="ECO:0000313" key="4">
    <source>
        <dbReference type="Proteomes" id="UP000266385"/>
    </source>
</evidence>
<organism evidence="3 4">
    <name type="scientific">Henriciella mobilis</name>
    <dbReference type="NCBI Taxonomy" id="2305467"/>
    <lineage>
        <taxon>Bacteria</taxon>
        <taxon>Pseudomonadati</taxon>
        <taxon>Pseudomonadota</taxon>
        <taxon>Alphaproteobacteria</taxon>
        <taxon>Hyphomonadales</taxon>
        <taxon>Hyphomonadaceae</taxon>
        <taxon>Henriciella</taxon>
    </lineage>
</organism>
<feature type="domain" description="Lipid/polyisoprenoid-binding YceI-like" evidence="2">
    <location>
        <begin position="30"/>
        <end position="209"/>
    </location>
</feature>
<comment type="caution">
    <text evidence="3">The sequence shown here is derived from an EMBL/GenBank/DDBJ whole genome shotgun (WGS) entry which is preliminary data.</text>
</comment>
<dbReference type="Proteomes" id="UP000266385">
    <property type="component" value="Unassembled WGS sequence"/>
</dbReference>
<evidence type="ECO:0000256" key="1">
    <source>
        <dbReference type="SAM" id="SignalP"/>
    </source>
</evidence>